<comment type="caution">
    <text evidence="3">The sequence shown here is derived from an EMBL/GenBank/DDBJ whole genome shotgun (WGS) entry which is preliminary data.</text>
</comment>
<proteinExistence type="predicted"/>
<dbReference type="PANTHER" id="PTHR34351:SF1">
    <property type="entry name" value="SLR1927 PROTEIN"/>
    <property type="match status" value="1"/>
</dbReference>
<dbReference type="PANTHER" id="PTHR34351">
    <property type="entry name" value="SLR1927 PROTEIN-RELATED"/>
    <property type="match status" value="1"/>
</dbReference>
<accession>A0A853EUS3</accession>
<keyword evidence="1" id="KW-0472">Membrane</keyword>
<organism evidence="3 4">
    <name type="scientific">Sanguibacter inulinus</name>
    <dbReference type="NCBI Taxonomy" id="60922"/>
    <lineage>
        <taxon>Bacteria</taxon>
        <taxon>Bacillati</taxon>
        <taxon>Actinomycetota</taxon>
        <taxon>Actinomycetes</taxon>
        <taxon>Micrococcales</taxon>
        <taxon>Sanguibacteraceae</taxon>
        <taxon>Sanguibacter</taxon>
    </lineage>
</organism>
<evidence type="ECO:0000313" key="3">
    <source>
        <dbReference type="EMBL" id="NYS93113.1"/>
    </source>
</evidence>
<name>A0A853EUS3_9MICO</name>
<protein>
    <submittedName>
        <fullName evidence="3">DUF58 domain-containing protein</fullName>
    </submittedName>
</protein>
<dbReference type="AlphaFoldDB" id="A0A853EUS3"/>
<dbReference type="RefSeq" id="WP_179912848.1">
    <property type="nucleotide sequence ID" value="NZ_JACBYE010000010.1"/>
</dbReference>
<gene>
    <name evidence="3" type="ORF">HZZ10_06160</name>
</gene>
<keyword evidence="4" id="KW-1185">Reference proteome</keyword>
<reference evidence="3 4" key="1">
    <citation type="submission" date="2020-07" db="EMBL/GenBank/DDBJ databases">
        <title>MOT database genomes.</title>
        <authorList>
            <person name="Joseph S."/>
            <person name="Aduse-Opoku J."/>
            <person name="Hashim A."/>
            <person name="Wade W."/>
            <person name="Curtis M."/>
        </authorList>
    </citation>
    <scope>NUCLEOTIDE SEQUENCE [LARGE SCALE GENOMIC DNA]</scope>
    <source>
        <strain evidence="3 4">DSM 100099</strain>
    </source>
</reference>
<evidence type="ECO:0000259" key="2">
    <source>
        <dbReference type="Pfam" id="PF01882"/>
    </source>
</evidence>
<dbReference type="Proteomes" id="UP000561011">
    <property type="component" value="Unassembled WGS sequence"/>
</dbReference>
<feature type="transmembrane region" description="Helical" evidence="1">
    <location>
        <begin position="29"/>
        <end position="49"/>
    </location>
</feature>
<evidence type="ECO:0000256" key="1">
    <source>
        <dbReference type="SAM" id="Phobius"/>
    </source>
</evidence>
<sequence>MSGPAALGGRRGSTGRLARSAVRGVRARTGGLTGLGWGMVVAAAVTLVVGRRYGWAELVVAACVLAVAVLVSAAMTVGRSHYAVDVDLADDAVTVGERAMGRIEVRNVGRRRLLPARIELPVGIGSASFALPSMAAGAVHEEVYAIPTTRRAIVVVGPVRSVRADPFGIARREVLWTDPVELYVHPVTVSLTGTRAGLLRDLEGQSTRSLSDDDMSFHALREYIPGDDRRSIHWRTSARTGTLMVRQFEDTRRTHTALAVSTDTEDYRHEDELELAVSTFASLGTHVIREGLEITALAGDQRLRTQTPRRLLDDCSALVATPRAADAHDLSRVVARNAPSASMAVVMTGTVPTRADLRTSSSHLPPGLRTVFVQCDPGAELSLRTQGTLSVSTLGSVEDLPRLLRQLVTG</sequence>
<feature type="transmembrane region" description="Helical" evidence="1">
    <location>
        <begin position="55"/>
        <end position="77"/>
    </location>
</feature>
<keyword evidence="1" id="KW-1133">Transmembrane helix</keyword>
<dbReference type="InterPro" id="IPR002881">
    <property type="entry name" value="DUF58"/>
</dbReference>
<dbReference type="EMBL" id="JACBYE010000010">
    <property type="protein sequence ID" value="NYS93113.1"/>
    <property type="molecule type" value="Genomic_DNA"/>
</dbReference>
<dbReference type="Pfam" id="PF01882">
    <property type="entry name" value="DUF58"/>
    <property type="match status" value="1"/>
</dbReference>
<keyword evidence="1" id="KW-0812">Transmembrane</keyword>
<evidence type="ECO:0000313" key="4">
    <source>
        <dbReference type="Proteomes" id="UP000561011"/>
    </source>
</evidence>
<feature type="domain" description="DUF58" evidence="2">
    <location>
        <begin position="220"/>
        <end position="309"/>
    </location>
</feature>